<sequence>MCTLEQRSNIFILTLTGNDDEHRLSPTLIAAILSALRQIKSVATSGSVLITNSQGRFFSNGLDLPWALAAGCRLKALARLTQMVESLRHVVAELVSLPIPTIAVVQGHAAAAGFVLALSHDYMLMREDRGVLYMSEIDLGGCLPDYFTVLFRAKIGSGLARRDVVLGGRKVRGREAVEMGIVDGVWGCEQSLREASMELAERLGSRKWDGKAYEKMRKGLYPKLCIVVGAVEDRILPAKL</sequence>
<dbReference type="PANTHER" id="PTHR11941">
    <property type="entry name" value="ENOYL-COA HYDRATASE-RELATED"/>
    <property type="match status" value="1"/>
</dbReference>
<dbReference type="InterPro" id="IPR001753">
    <property type="entry name" value="Enoyl-CoA_hydra/iso"/>
</dbReference>
<comment type="caution">
    <text evidence="7">The sequence shown here is derived from an EMBL/GenBank/DDBJ whole genome shotgun (WGS) entry which is preliminary data.</text>
</comment>
<dbReference type="AlphaFoldDB" id="A0AAV0HEY3"/>
<comment type="catalytic activity">
    <reaction evidence="1">
        <text>a (3Z)-enoyl-CoA = a 4-saturated (2E)-enoyl-CoA</text>
        <dbReference type="Rhea" id="RHEA:45900"/>
        <dbReference type="ChEBI" id="CHEBI:85097"/>
        <dbReference type="ChEBI" id="CHEBI:85489"/>
        <dbReference type="EC" id="5.3.3.8"/>
    </reaction>
</comment>
<evidence type="ECO:0000256" key="5">
    <source>
        <dbReference type="ARBA" id="ARBA00012064"/>
    </source>
</evidence>
<evidence type="ECO:0000313" key="8">
    <source>
        <dbReference type="Proteomes" id="UP001154282"/>
    </source>
</evidence>
<dbReference type="GO" id="GO:0005777">
    <property type="term" value="C:peroxisome"/>
    <property type="evidence" value="ECO:0007669"/>
    <property type="project" value="TreeGrafter"/>
</dbReference>
<name>A0AAV0HEY3_9ROSI</name>
<comment type="catalytic activity">
    <reaction evidence="2">
        <text>a (3E)-enoyl-CoA = a 4-saturated (2E)-enoyl-CoA</text>
        <dbReference type="Rhea" id="RHEA:45228"/>
        <dbReference type="ChEBI" id="CHEBI:58521"/>
        <dbReference type="ChEBI" id="CHEBI:85097"/>
        <dbReference type="EC" id="5.3.3.8"/>
    </reaction>
</comment>
<gene>
    <name evidence="7" type="ORF">LITE_LOCUS4188</name>
</gene>
<evidence type="ECO:0000256" key="1">
    <source>
        <dbReference type="ARBA" id="ARBA00000452"/>
    </source>
</evidence>
<keyword evidence="6" id="KW-0443">Lipid metabolism</keyword>
<dbReference type="FunFam" id="3.90.226.10:FF:000049">
    <property type="entry name" value="Enoyl-CoA delta isomerase 3"/>
    <property type="match status" value="1"/>
</dbReference>
<proteinExistence type="inferred from homology"/>
<evidence type="ECO:0000256" key="6">
    <source>
        <dbReference type="ARBA" id="ARBA00023098"/>
    </source>
</evidence>
<accession>A0AAV0HEY3</accession>
<dbReference type="GO" id="GO:0006635">
    <property type="term" value="P:fatty acid beta-oxidation"/>
    <property type="evidence" value="ECO:0007669"/>
    <property type="project" value="TreeGrafter"/>
</dbReference>
<keyword evidence="8" id="KW-1185">Reference proteome</keyword>
<evidence type="ECO:0000256" key="3">
    <source>
        <dbReference type="ARBA" id="ARBA00005005"/>
    </source>
</evidence>
<organism evidence="7 8">
    <name type="scientific">Linum tenue</name>
    <dbReference type="NCBI Taxonomy" id="586396"/>
    <lineage>
        <taxon>Eukaryota</taxon>
        <taxon>Viridiplantae</taxon>
        <taxon>Streptophyta</taxon>
        <taxon>Embryophyta</taxon>
        <taxon>Tracheophyta</taxon>
        <taxon>Spermatophyta</taxon>
        <taxon>Magnoliopsida</taxon>
        <taxon>eudicotyledons</taxon>
        <taxon>Gunneridae</taxon>
        <taxon>Pentapetalae</taxon>
        <taxon>rosids</taxon>
        <taxon>fabids</taxon>
        <taxon>Malpighiales</taxon>
        <taxon>Linaceae</taxon>
        <taxon>Linum</taxon>
    </lineage>
</organism>
<reference evidence="7" key="1">
    <citation type="submission" date="2022-08" db="EMBL/GenBank/DDBJ databases">
        <authorList>
            <person name="Gutierrez-Valencia J."/>
        </authorList>
    </citation>
    <scope>NUCLEOTIDE SEQUENCE</scope>
</reference>
<dbReference type="Proteomes" id="UP001154282">
    <property type="component" value="Unassembled WGS sequence"/>
</dbReference>
<dbReference type="PANTHER" id="PTHR11941:SF75">
    <property type="entry name" value="ENOYL-COA HYDRATASE_ISOMERASE FAMILY PROTEIN"/>
    <property type="match status" value="1"/>
</dbReference>
<dbReference type="EMBL" id="CAMGYJ010000002">
    <property type="protein sequence ID" value="CAI0383890.1"/>
    <property type="molecule type" value="Genomic_DNA"/>
</dbReference>
<dbReference type="SUPFAM" id="SSF52096">
    <property type="entry name" value="ClpP/crotonase"/>
    <property type="match status" value="1"/>
</dbReference>
<dbReference type="GO" id="GO:0004165">
    <property type="term" value="F:delta(3)-delta(2)-enoyl-CoA isomerase activity"/>
    <property type="evidence" value="ECO:0007669"/>
    <property type="project" value="UniProtKB-EC"/>
</dbReference>
<dbReference type="CDD" id="cd06558">
    <property type="entry name" value="crotonase-like"/>
    <property type="match status" value="1"/>
</dbReference>
<protein>
    <recommendedName>
        <fullName evidence="5">Delta(3)-Delta(2)-enoyl-CoA isomerase</fullName>
        <ecNumber evidence="5">5.3.3.8</ecNumber>
    </recommendedName>
</protein>
<dbReference type="InterPro" id="IPR029045">
    <property type="entry name" value="ClpP/crotonase-like_dom_sf"/>
</dbReference>
<dbReference type="EC" id="5.3.3.8" evidence="5"/>
<comment type="similarity">
    <text evidence="4">Belongs to the enoyl-CoA hydratase/isomerase family.</text>
</comment>
<dbReference type="Gene3D" id="3.90.226.10">
    <property type="entry name" value="2-enoyl-CoA Hydratase, Chain A, domain 1"/>
    <property type="match status" value="1"/>
</dbReference>
<evidence type="ECO:0000256" key="4">
    <source>
        <dbReference type="ARBA" id="ARBA00005254"/>
    </source>
</evidence>
<dbReference type="Pfam" id="PF00378">
    <property type="entry name" value="ECH_1"/>
    <property type="match status" value="1"/>
</dbReference>
<comment type="pathway">
    <text evidence="3">Lipid metabolism; fatty acid beta-oxidation.</text>
</comment>
<evidence type="ECO:0000313" key="7">
    <source>
        <dbReference type="EMBL" id="CAI0383890.1"/>
    </source>
</evidence>
<evidence type="ECO:0000256" key="2">
    <source>
        <dbReference type="ARBA" id="ARBA00000765"/>
    </source>
</evidence>